<feature type="compositionally biased region" description="Polar residues" evidence="1">
    <location>
        <begin position="1"/>
        <end position="19"/>
    </location>
</feature>
<dbReference type="Proteomes" id="UP000606974">
    <property type="component" value="Unassembled WGS sequence"/>
</dbReference>
<organism evidence="2 3">
    <name type="scientific">Endocarpon pusillum</name>
    <dbReference type="NCBI Taxonomy" id="364733"/>
    <lineage>
        <taxon>Eukaryota</taxon>
        <taxon>Fungi</taxon>
        <taxon>Dikarya</taxon>
        <taxon>Ascomycota</taxon>
        <taxon>Pezizomycotina</taxon>
        <taxon>Eurotiomycetes</taxon>
        <taxon>Chaetothyriomycetidae</taxon>
        <taxon>Verrucariales</taxon>
        <taxon>Verrucariaceae</taxon>
        <taxon>Endocarpon</taxon>
    </lineage>
</organism>
<feature type="compositionally biased region" description="Gly residues" evidence="1">
    <location>
        <begin position="114"/>
        <end position="126"/>
    </location>
</feature>
<evidence type="ECO:0000313" key="2">
    <source>
        <dbReference type="EMBL" id="KAF7514378.1"/>
    </source>
</evidence>
<proteinExistence type="predicted"/>
<dbReference type="GO" id="GO:0019915">
    <property type="term" value="P:lipid storage"/>
    <property type="evidence" value="ECO:0007669"/>
    <property type="project" value="InterPro"/>
</dbReference>
<evidence type="ECO:0000313" key="3">
    <source>
        <dbReference type="Proteomes" id="UP000606974"/>
    </source>
</evidence>
<evidence type="ECO:0000256" key="1">
    <source>
        <dbReference type="SAM" id="MobiDB-lite"/>
    </source>
</evidence>
<keyword evidence="3" id="KW-1185">Reference proteome</keyword>
<sequence length="151" mass="15022">MSLNPNPTRTPDLQSSITPDSYLHIPPSAQAPPASRNPQPGTRPANHLIFFIPGNPGLVSYYHTFLSVLSDAAASPSTAECVVVGLSLAGFGVVTGTGTGARFGDGCGGVKRAGGGGEAGGGGGLDFGAEEGEAEGAGSWEGRGVQSPRAD</sequence>
<dbReference type="InterPro" id="IPR019363">
    <property type="entry name" value="LDAH"/>
</dbReference>
<protein>
    <submittedName>
        <fullName evidence="2">Uncharacterized protein</fullName>
    </submittedName>
</protein>
<dbReference type="AlphaFoldDB" id="A0A8H7EAK8"/>
<dbReference type="GO" id="GO:0016298">
    <property type="term" value="F:lipase activity"/>
    <property type="evidence" value="ECO:0007669"/>
    <property type="project" value="InterPro"/>
</dbReference>
<feature type="region of interest" description="Disordered" evidence="1">
    <location>
        <begin position="1"/>
        <end position="42"/>
    </location>
</feature>
<dbReference type="Pfam" id="PF10230">
    <property type="entry name" value="LIDHydrolase"/>
    <property type="match status" value="1"/>
</dbReference>
<accession>A0A8H7EAK8</accession>
<comment type="caution">
    <text evidence="2">The sequence shown here is derived from an EMBL/GenBank/DDBJ whole genome shotgun (WGS) entry which is preliminary data.</text>
</comment>
<dbReference type="OrthoDB" id="448051at2759"/>
<gene>
    <name evidence="2" type="ORF">GJ744_000148</name>
</gene>
<reference evidence="2" key="1">
    <citation type="submission" date="2020-02" db="EMBL/GenBank/DDBJ databases">
        <authorList>
            <person name="Palmer J.M."/>
        </authorList>
    </citation>
    <scope>NUCLEOTIDE SEQUENCE</scope>
    <source>
        <strain evidence="2">EPUS1.4</strain>
        <tissue evidence="2">Thallus</tissue>
    </source>
</reference>
<feature type="region of interest" description="Disordered" evidence="1">
    <location>
        <begin position="114"/>
        <end position="151"/>
    </location>
</feature>
<name>A0A8H7EAK8_9EURO</name>
<dbReference type="EMBL" id="JAACFV010000001">
    <property type="protein sequence ID" value="KAF7514378.1"/>
    <property type="molecule type" value="Genomic_DNA"/>
</dbReference>
<dbReference type="GO" id="GO:0005811">
    <property type="term" value="C:lipid droplet"/>
    <property type="evidence" value="ECO:0007669"/>
    <property type="project" value="InterPro"/>
</dbReference>